<dbReference type="KEGG" id="mmar:MODMU_1646"/>
<reference evidence="3 4" key="1">
    <citation type="journal article" date="2012" name="J. Bacteriol.">
        <title>Genome Sequence of Radiation-Resistant Modestobacter marinus Strain BC501, a Representative Actinobacterium That Thrives on Calcareous Stone Surfaces.</title>
        <authorList>
            <person name="Normand P."/>
            <person name="Gury J."/>
            <person name="Pujic P."/>
            <person name="Chouaia B."/>
            <person name="Crotti E."/>
            <person name="Brusetti L."/>
            <person name="Daffonchio D."/>
            <person name="Vacherie B."/>
            <person name="Barbe V."/>
            <person name="Medigue C."/>
            <person name="Calteau A."/>
            <person name="Ghodhbane-Gtari F."/>
            <person name="Essoussi I."/>
            <person name="Nouioui I."/>
            <person name="Abbassi-Ghozzi I."/>
            <person name="Gtari M."/>
        </authorList>
    </citation>
    <scope>NUCLEOTIDE SEQUENCE [LARGE SCALE GENOMIC DNA]</scope>
    <source>
        <strain evidence="4">BC 501</strain>
    </source>
</reference>
<sequence length="253" mass="26162">MANDRMSDKEGGVSAGSSRASAAKAGPRPAGRASGAGGRRTRPPGHVVARPPRPWGLIAAALAVVVFAVAVIGYAVVTVNRADADKVTSAEQIAGMQAYDYPNGQGHVATPVDYPESPPVGGDHDGEWADCTGTVYSVDIRNENAVHSLEHGAVWITYDPGRVSEDDIATLSELVDGTSGRMLSPRPGLGAQISLQSWNNQLTAEAATDPRLQRAADFLTLNPEITPEPGATCENPAFISTPLVAGDASRAGG</sequence>
<evidence type="ECO:0000313" key="3">
    <source>
        <dbReference type="EMBL" id="CCH87088.1"/>
    </source>
</evidence>
<feature type="compositionally biased region" description="Basic and acidic residues" evidence="1">
    <location>
        <begin position="1"/>
        <end position="11"/>
    </location>
</feature>
<dbReference type="Pfam" id="PF11303">
    <property type="entry name" value="DUF3105"/>
    <property type="match status" value="1"/>
</dbReference>
<keyword evidence="4" id="KW-1185">Reference proteome</keyword>
<dbReference type="OMA" id="RNWGPIA"/>
<dbReference type="eggNOG" id="COG0515">
    <property type="taxonomic scope" value="Bacteria"/>
</dbReference>
<dbReference type="HOGENOM" id="CLU_069355_0_1_11"/>
<proteinExistence type="predicted"/>
<feature type="compositionally biased region" description="Low complexity" evidence="1">
    <location>
        <begin position="15"/>
        <end position="33"/>
    </location>
</feature>
<evidence type="ECO:0008006" key="5">
    <source>
        <dbReference type="Google" id="ProtNLM"/>
    </source>
</evidence>
<evidence type="ECO:0000256" key="1">
    <source>
        <dbReference type="SAM" id="MobiDB-lite"/>
    </source>
</evidence>
<accession>I4EUM5</accession>
<evidence type="ECO:0000256" key="2">
    <source>
        <dbReference type="SAM" id="Phobius"/>
    </source>
</evidence>
<dbReference type="EMBL" id="FO203431">
    <property type="protein sequence ID" value="CCH87088.1"/>
    <property type="molecule type" value="Genomic_DNA"/>
</dbReference>
<organism evidence="3 4">
    <name type="scientific">Modestobacter italicus (strain DSM 44449 / CECT 9708 / BC 501)</name>
    <dbReference type="NCBI Taxonomy" id="2732864"/>
    <lineage>
        <taxon>Bacteria</taxon>
        <taxon>Bacillati</taxon>
        <taxon>Actinomycetota</taxon>
        <taxon>Actinomycetes</taxon>
        <taxon>Geodermatophilales</taxon>
        <taxon>Geodermatophilaceae</taxon>
        <taxon>Modestobacter</taxon>
    </lineage>
</organism>
<evidence type="ECO:0000313" key="4">
    <source>
        <dbReference type="Proteomes" id="UP000006461"/>
    </source>
</evidence>
<gene>
    <name evidence="3" type="ordered locus">MODMU_1646</name>
</gene>
<dbReference type="AlphaFoldDB" id="I4EUM5"/>
<dbReference type="STRING" id="477641.MODMU_1646"/>
<keyword evidence="2" id="KW-0812">Transmembrane</keyword>
<feature type="region of interest" description="Disordered" evidence="1">
    <location>
        <begin position="1"/>
        <end position="51"/>
    </location>
</feature>
<dbReference type="OrthoDB" id="164831at2"/>
<dbReference type="PATRIC" id="fig|477641.3.peg.1557"/>
<feature type="transmembrane region" description="Helical" evidence="2">
    <location>
        <begin position="55"/>
        <end position="77"/>
    </location>
</feature>
<dbReference type="Proteomes" id="UP000006461">
    <property type="component" value="Chromosome"/>
</dbReference>
<dbReference type="InterPro" id="IPR021454">
    <property type="entry name" value="DUF3105"/>
</dbReference>
<keyword evidence="2" id="KW-0472">Membrane</keyword>
<keyword evidence="2" id="KW-1133">Transmembrane helix</keyword>
<protein>
    <recommendedName>
        <fullName evidence="5">DUF3105 domain-containing protein</fullName>
    </recommendedName>
</protein>
<name>I4EUM5_MODI5</name>